<feature type="domain" description="SH3" evidence="4">
    <location>
        <begin position="591"/>
        <end position="652"/>
    </location>
</feature>
<dbReference type="InterPro" id="IPR001452">
    <property type="entry name" value="SH3_domain"/>
</dbReference>
<reference evidence="6" key="1">
    <citation type="submission" date="2021-03" db="EMBL/GenBank/DDBJ databases">
        <title>Chromosome level genome of the anhydrobiotic midge Polypedilum vanderplanki.</title>
        <authorList>
            <person name="Yoshida Y."/>
            <person name="Kikawada T."/>
            <person name="Gusev O."/>
        </authorList>
    </citation>
    <scope>NUCLEOTIDE SEQUENCE</scope>
    <source>
        <strain evidence="6">NIAS01</strain>
        <tissue evidence="6">Whole body or cell culture</tissue>
    </source>
</reference>
<evidence type="ECO:0000313" key="7">
    <source>
        <dbReference type="Proteomes" id="UP001107558"/>
    </source>
</evidence>
<dbReference type="SUPFAM" id="SSF50044">
    <property type="entry name" value="SH3-domain"/>
    <property type="match status" value="1"/>
</dbReference>
<feature type="compositionally biased region" description="Acidic residues" evidence="3">
    <location>
        <begin position="420"/>
        <end position="432"/>
    </location>
</feature>
<dbReference type="PANTHER" id="PTHR12301:SF10">
    <property type="match status" value="1"/>
</dbReference>
<dbReference type="InterPro" id="IPR036028">
    <property type="entry name" value="SH3-like_dom_sf"/>
</dbReference>
<feature type="region of interest" description="Disordered" evidence="3">
    <location>
        <begin position="849"/>
        <end position="879"/>
    </location>
</feature>
<keyword evidence="1 2" id="KW-0728">SH3 domain</keyword>
<gene>
    <name evidence="6" type="ORF">PVAND_000088</name>
</gene>
<comment type="caution">
    <text evidence="6">The sequence shown here is derived from an EMBL/GenBank/DDBJ whole genome shotgun (WGS) entry which is preliminary data.</text>
</comment>
<dbReference type="Pfam" id="PF07647">
    <property type="entry name" value="SAM_2"/>
    <property type="match status" value="1"/>
</dbReference>
<evidence type="ECO:0000256" key="2">
    <source>
        <dbReference type="PROSITE-ProRule" id="PRU00192"/>
    </source>
</evidence>
<feature type="region of interest" description="Disordered" evidence="3">
    <location>
        <begin position="557"/>
        <end position="582"/>
    </location>
</feature>
<evidence type="ECO:0000256" key="1">
    <source>
        <dbReference type="ARBA" id="ARBA00022443"/>
    </source>
</evidence>
<feature type="region of interest" description="Disordered" evidence="3">
    <location>
        <begin position="403"/>
        <end position="434"/>
    </location>
</feature>
<evidence type="ECO:0008006" key="8">
    <source>
        <dbReference type="Google" id="ProtNLM"/>
    </source>
</evidence>
<feature type="region of interest" description="Disordered" evidence="3">
    <location>
        <begin position="51"/>
        <end position="86"/>
    </location>
</feature>
<feature type="compositionally biased region" description="Polar residues" evidence="3">
    <location>
        <begin position="59"/>
        <end position="83"/>
    </location>
</feature>
<feature type="compositionally biased region" description="Low complexity" evidence="3">
    <location>
        <begin position="519"/>
        <end position="534"/>
    </location>
</feature>
<dbReference type="Proteomes" id="UP001107558">
    <property type="component" value="Chromosome 3"/>
</dbReference>
<evidence type="ECO:0000259" key="4">
    <source>
        <dbReference type="PROSITE" id="PS50002"/>
    </source>
</evidence>
<feature type="domain" description="SAM" evidence="5">
    <location>
        <begin position="671"/>
        <end position="735"/>
    </location>
</feature>
<evidence type="ECO:0000259" key="5">
    <source>
        <dbReference type="PROSITE" id="PS50105"/>
    </source>
</evidence>
<dbReference type="AlphaFoldDB" id="A0A9J6BJS3"/>
<dbReference type="InterPro" id="IPR001660">
    <property type="entry name" value="SAM"/>
</dbReference>
<dbReference type="OrthoDB" id="10047268at2759"/>
<sequence length="879" mass="96388">MKIDETCETYLYAFKDGTRGHLDGLASVYCELLMAPFGEVLAALEDARQRAWQERSPKHNSGMNRGHRGNSSQTGTLPNSHSQPIYVPGKYSPSSCLSDKEEDEIYGFGYGCFAPRVGRNTLQSMQQCQMSQQQQQSLPNNSTNVPVTQQSCLSPRSAYFYELPPADGREANNKKRTTLARLLRGLKTVNRRTNQNAMAGAQNKQTHERLRHFQMNGGPQPSFEETIHRLKVQEALRKKEKFQREHEEILRDIRQGLMQQGRRDDTYMYDDAIATSNNYRNIHPHQHWYDEPPYESDPDDFLMSGIVGPAATIQGGRVCYTTSGPGVISLRSAGDISISQQRPIRRGLIVPQQPPNPPTIIPLKRSHDVRGVSGDYAASVSDITSRLSQVSVGTNNCTSRYRTLSGGIGNSPSPTHSSDYVDDDDEDDDDDLTTNTAVHNGMTNSSIVGNSANNISGAASGTRDTNVMMGNNLKSKRNNLSSHLHKTSTISYQKATVHYPNDARNSPKDFLQENNMNFNINNSSNNRSHNNVGSALGFSKDDRSSISDQPFHCSASSVESLPSASGSSTQALVRSGSPNSSLSADDRATLVPICRAKAIVDSNPFPYEKDALKFKKGDIIDVLSMNASGVWKGCLNGRVGHFKFINVEVIPEQKSLGKTLNSNKLDRTLNMCPSTVDELLSRINLREYTSVFVLNGYEDLELFKELEPADLDYLGILNTEHRAKLLAAVQLLHAIHDSTGSDDVAGSSSENDDSRIQKKNSLSPFGRRHFPRDSGCYEGSPLPNLNAIQSTDDANCLDSVVTQCSNELMKRVDNLRRASKDDSTTPKSLNRLTKKGLLGGAGIDDLCSRSSGGGALSEKSSDSGVSSSSLSSGPIKNNL</sequence>
<dbReference type="SMART" id="SM00454">
    <property type="entry name" value="SAM"/>
    <property type="match status" value="1"/>
</dbReference>
<dbReference type="Gene3D" id="1.10.150.50">
    <property type="entry name" value="Transcription Factor, Ets-1"/>
    <property type="match status" value="1"/>
</dbReference>
<dbReference type="InterPro" id="IPR013761">
    <property type="entry name" value="SAM/pointed_sf"/>
</dbReference>
<organism evidence="6 7">
    <name type="scientific">Polypedilum vanderplanki</name>
    <name type="common">Sleeping chironomid midge</name>
    <dbReference type="NCBI Taxonomy" id="319348"/>
    <lineage>
        <taxon>Eukaryota</taxon>
        <taxon>Metazoa</taxon>
        <taxon>Ecdysozoa</taxon>
        <taxon>Arthropoda</taxon>
        <taxon>Hexapoda</taxon>
        <taxon>Insecta</taxon>
        <taxon>Pterygota</taxon>
        <taxon>Neoptera</taxon>
        <taxon>Endopterygota</taxon>
        <taxon>Diptera</taxon>
        <taxon>Nematocera</taxon>
        <taxon>Chironomoidea</taxon>
        <taxon>Chironomidae</taxon>
        <taxon>Chironominae</taxon>
        <taxon>Polypedilum</taxon>
        <taxon>Polypedilum</taxon>
    </lineage>
</organism>
<dbReference type="PANTHER" id="PTHR12301">
    <property type="entry name" value="SAM-DOMAIN, SH3 AND NUCLEAR LOCALIZATION SIGNALS PROTEIN RELATED"/>
    <property type="match status" value="1"/>
</dbReference>
<feature type="compositionally biased region" description="Polar residues" evidence="3">
    <location>
        <begin position="569"/>
        <end position="582"/>
    </location>
</feature>
<dbReference type="PROSITE" id="PS50105">
    <property type="entry name" value="SAM_DOMAIN"/>
    <property type="match status" value="1"/>
</dbReference>
<proteinExistence type="predicted"/>
<dbReference type="PROSITE" id="PS50002">
    <property type="entry name" value="SH3"/>
    <property type="match status" value="1"/>
</dbReference>
<keyword evidence="7" id="KW-1185">Reference proteome</keyword>
<evidence type="ECO:0000313" key="6">
    <source>
        <dbReference type="EMBL" id="KAG5669795.1"/>
    </source>
</evidence>
<dbReference type="EMBL" id="JADBJN010000003">
    <property type="protein sequence ID" value="KAG5669795.1"/>
    <property type="molecule type" value="Genomic_DNA"/>
</dbReference>
<evidence type="ECO:0000256" key="3">
    <source>
        <dbReference type="SAM" id="MobiDB-lite"/>
    </source>
</evidence>
<accession>A0A9J6BJS3</accession>
<dbReference type="SUPFAM" id="SSF47769">
    <property type="entry name" value="SAM/Pointed domain"/>
    <property type="match status" value="1"/>
</dbReference>
<dbReference type="InterPro" id="IPR051725">
    <property type="entry name" value="SAM-SH3_domain_protein"/>
</dbReference>
<feature type="region of interest" description="Disordered" evidence="3">
    <location>
        <begin position="740"/>
        <end position="777"/>
    </location>
</feature>
<dbReference type="Gene3D" id="2.30.30.40">
    <property type="entry name" value="SH3 Domains"/>
    <property type="match status" value="1"/>
</dbReference>
<feature type="compositionally biased region" description="Low complexity" evidence="3">
    <location>
        <begin position="557"/>
        <end position="568"/>
    </location>
</feature>
<protein>
    <recommendedName>
        <fullName evidence="8">SAM and SH3 domain-containing protein 3</fullName>
    </recommendedName>
</protein>
<feature type="region of interest" description="Disordered" evidence="3">
    <location>
        <begin position="519"/>
        <end position="539"/>
    </location>
</feature>
<dbReference type="Pfam" id="PF07653">
    <property type="entry name" value="SH3_2"/>
    <property type="match status" value="1"/>
</dbReference>
<feature type="compositionally biased region" description="Low complexity" evidence="3">
    <location>
        <begin position="862"/>
        <end position="872"/>
    </location>
</feature>
<name>A0A9J6BJS3_POLVA</name>